<sequence length="164" mass="18421">MTRSSTTTTQSSVANKTIDHDDDDRQSQPTKNNYNNHATTTTIVDNNPPKDNHEYSVKTSACSNSYTNNATPDASVEVKGDVNTTAEIFWEYGGQEVFVTGTFDQWNKSLRMKKQPDGRFVANLQSNDKTILYKFVVDGVWNHDGNQPIEKDKDGNINNVLQIQ</sequence>
<dbReference type="SUPFAM" id="SSF81296">
    <property type="entry name" value="E set domains"/>
    <property type="match status" value="1"/>
</dbReference>
<gene>
    <name evidence="4" type="ORF">BCR42DRAFT_438964</name>
</gene>
<dbReference type="CDD" id="cd02859">
    <property type="entry name" value="E_set_AMPKbeta_like_N"/>
    <property type="match status" value="1"/>
</dbReference>
<dbReference type="Gene3D" id="2.60.40.10">
    <property type="entry name" value="Immunoglobulins"/>
    <property type="match status" value="1"/>
</dbReference>
<accession>A0A1X2IE29</accession>
<dbReference type="AlphaFoldDB" id="A0A1X2IE29"/>
<evidence type="ECO:0000259" key="3">
    <source>
        <dbReference type="Pfam" id="PF16561"/>
    </source>
</evidence>
<keyword evidence="5" id="KW-1185">Reference proteome</keyword>
<feature type="compositionally biased region" description="Low complexity" evidence="2">
    <location>
        <begin position="1"/>
        <end position="12"/>
    </location>
</feature>
<dbReference type="EMBL" id="MCGE01000015">
    <property type="protein sequence ID" value="ORZ14028.1"/>
    <property type="molecule type" value="Genomic_DNA"/>
</dbReference>
<evidence type="ECO:0000256" key="1">
    <source>
        <dbReference type="ARBA" id="ARBA00010926"/>
    </source>
</evidence>
<evidence type="ECO:0000256" key="2">
    <source>
        <dbReference type="SAM" id="MobiDB-lite"/>
    </source>
</evidence>
<organism evidence="4 5">
    <name type="scientific">Absidia repens</name>
    <dbReference type="NCBI Taxonomy" id="90262"/>
    <lineage>
        <taxon>Eukaryota</taxon>
        <taxon>Fungi</taxon>
        <taxon>Fungi incertae sedis</taxon>
        <taxon>Mucoromycota</taxon>
        <taxon>Mucoromycotina</taxon>
        <taxon>Mucoromycetes</taxon>
        <taxon>Mucorales</taxon>
        <taxon>Cunninghamellaceae</taxon>
        <taxon>Absidia</taxon>
    </lineage>
</organism>
<comment type="similarity">
    <text evidence="1">Belongs to the 5'-AMP-activated protein kinase beta subunit family.</text>
</comment>
<dbReference type="InterPro" id="IPR032640">
    <property type="entry name" value="AMPK1_CBM"/>
</dbReference>
<feature type="region of interest" description="Disordered" evidence="2">
    <location>
        <begin position="1"/>
        <end position="55"/>
    </location>
</feature>
<dbReference type="InterPro" id="IPR050827">
    <property type="entry name" value="CRP1_MDG1_kinase"/>
</dbReference>
<protein>
    <submittedName>
        <fullName evidence="4">Immunoglobulin E-set</fullName>
    </submittedName>
</protein>
<proteinExistence type="inferred from homology"/>
<dbReference type="PANTHER" id="PTHR10343">
    <property type="entry name" value="5'-AMP-ACTIVATED PROTEIN KINASE , BETA SUBUNIT"/>
    <property type="match status" value="1"/>
</dbReference>
<name>A0A1X2IE29_9FUNG</name>
<dbReference type="Pfam" id="PF16561">
    <property type="entry name" value="AMPK1_CBM"/>
    <property type="match status" value="1"/>
</dbReference>
<evidence type="ECO:0000313" key="4">
    <source>
        <dbReference type="EMBL" id="ORZ14028.1"/>
    </source>
</evidence>
<feature type="compositionally biased region" description="Basic and acidic residues" evidence="2">
    <location>
        <begin position="17"/>
        <end position="26"/>
    </location>
</feature>
<comment type="caution">
    <text evidence="4">The sequence shown here is derived from an EMBL/GenBank/DDBJ whole genome shotgun (WGS) entry which is preliminary data.</text>
</comment>
<dbReference type="OrthoDB" id="5873279at2759"/>
<dbReference type="InterPro" id="IPR014756">
    <property type="entry name" value="Ig_E-set"/>
</dbReference>
<dbReference type="PANTHER" id="PTHR10343:SF84">
    <property type="entry name" value="5'-AMP-ACTIVATED PROTEIN KINASE SUBUNIT BETA-1"/>
    <property type="match status" value="1"/>
</dbReference>
<reference evidence="4 5" key="1">
    <citation type="submission" date="2016-07" db="EMBL/GenBank/DDBJ databases">
        <title>Pervasive Adenine N6-methylation of Active Genes in Fungi.</title>
        <authorList>
            <consortium name="DOE Joint Genome Institute"/>
            <person name="Mondo S.J."/>
            <person name="Dannebaum R.O."/>
            <person name="Kuo R.C."/>
            <person name="Labutti K."/>
            <person name="Haridas S."/>
            <person name="Kuo A."/>
            <person name="Salamov A."/>
            <person name="Ahrendt S.R."/>
            <person name="Lipzen A."/>
            <person name="Sullivan W."/>
            <person name="Andreopoulos W.B."/>
            <person name="Clum A."/>
            <person name="Lindquist E."/>
            <person name="Daum C."/>
            <person name="Ramamoorthy G.K."/>
            <person name="Gryganskyi A."/>
            <person name="Culley D."/>
            <person name="Magnuson J.K."/>
            <person name="James T.Y."/>
            <person name="O'Malley M.A."/>
            <person name="Stajich J.E."/>
            <person name="Spatafora J.W."/>
            <person name="Visel A."/>
            <person name="Grigoriev I.V."/>
        </authorList>
    </citation>
    <scope>NUCLEOTIDE SEQUENCE [LARGE SCALE GENOMIC DNA]</scope>
    <source>
        <strain evidence="4 5">NRRL 1336</strain>
    </source>
</reference>
<dbReference type="Proteomes" id="UP000193560">
    <property type="component" value="Unassembled WGS sequence"/>
</dbReference>
<feature type="domain" description="AMP-activated protein kinase glycogen-binding" evidence="3">
    <location>
        <begin position="87"/>
        <end position="164"/>
    </location>
</feature>
<evidence type="ECO:0000313" key="5">
    <source>
        <dbReference type="Proteomes" id="UP000193560"/>
    </source>
</evidence>
<dbReference type="STRING" id="90262.A0A1X2IE29"/>
<dbReference type="InterPro" id="IPR013783">
    <property type="entry name" value="Ig-like_fold"/>
</dbReference>
<feature type="compositionally biased region" description="Polar residues" evidence="2">
    <location>
        <begin position="27"/>
        <end position="45"/>
    </location>
</feature>